<keyword evidence="1" id="KW-1133">Transmembrane helix</keyword>
<sequence>MNWWDSFVAVLDKTPPIVGTLTGVVLNGLIATCVALYVSKRGQEHAEELARKQAALAAAESVHESLAGLLDYLANTVESDPIDAGAPATIGSMLDEFERVQFLKLPAIADQNLVNRVRATTKACQAAIPVIKRSTPAAKRTRVETVQRVMLRLGSSIYDWRQDGTCEAADVDLIATEISAAISPNQEVS</sequence>
<organism evidence="2 3">
    <name type="scientific">Fodinicola feengrottensis</name>
    <dbReference type="NCBI Taxonomy" id="435914"/>
    <lineage>
        <taxon>Bacteria</taxon>
        <taxon>Bacillati</taxon>
        <taxon>Actinomycetota</taxon>
        <taxon>Actinomycetes</taxon>
        <taxon>Mycobacteriales</taxon>
        <taxon>Fodinicola</taxon>
    </lineage>
</organism>
<feature type="transmembrane region" description="Helical" evidence="1">
    <location>
        <begin position="20"/>
        <end position="38"/>
    </location>
</feature>
<evidence type="ECO:0000256" key="1">
    <source>
        <dbReference type="SAM" id="Phobius"/>
    </source>
</evidence>
<keyword evidence="1" id="KW-0472">Membrane</keyword>
<dbReference type="RefSeq" id="WP_163567094.1">
    <property type="nucleotide sequence ID" value="NZ_BAAANY010000038.1"/>
</dbReference>
<reference evidence="2 3" key="1">
    <citation type="journal article" date="2019" name="Int. J. Syst. Evol. Microbiol.">
        <title>The Global Catalogue of Microorganisms (GCM) 10K type strain sequencing project: providing services to taxonomists for standard genome sequencing and annotation.</title>
        <authorList>
            <consortium name="The Broad Institute Genomics Platform"/>
            <consortium name="The Broad Institute Genome Sequencing Center for Infectious Disease"/>
            <person name="Wu L."/>
            <person name="Ma J."/>
        </authorList>
    </citation>
    <scope>NUCLEOTIDE SEQUENCE [LARGE SCALE GENOMIC DNA]</scope>
    <source>
        <strain evidence="2 3">JCM 14718</strain>
    </source>
</reference>
<keyword evidence="3" id="KW-1185">Reference proteome</keyword>
<gene>
    <name evidence="2" type="ORF">GCM10009765_72070</name>
</gene>
<dbReference type="EMBL" id="BAAANY010000038">
    <property type="protein sequence ID" value="GAA1712592.1"/>
    <property type="molecule type" value="Genomic_DNA"/>
</dbReference>
<proteinExistence type="predicted"/>
<accession>A0ABN2IVV0</accession>
<protein>
    <submittedName>
        <fullName evidence="2">Uncharacterized protein</fullName>
    </submittedName>
</protein>
<evidence type="ECO:0000313" key="3">
    <source>
        <dbReference type="Proteomes" id="UP001500618"/>
    </source>
</evidence>
<comment type="caution">
    <text evidence="2">The sequence shown here is derived from an EMBL/GenBank/DDBJ whole genome shotgun (WGS) entry which is preliminary data.</text>
</comment>
<keyword evidence="1" id="KW-0812">Transmembrane</keyword>
<name>A0ABN2IVV0_9ACTN</name>
<dbReference type="Proteomes" id="UP001500618">
    <property type="component" value="Unassembled WGS sequence"/>
</dbReference>
<evidence type="ECO:0000313" key="2">
    <source>
        <dbReference type="EMBL" id="GAA1712592.1"/>
    </source>
</evidence>